<feature type="region of interest" description="Disordered" evidence="4">
    <location>
        <begin position="326"/>
        <end position="348"/>
    </location>
</feature>
<evidence type="ECO:0000313" key="6">
    <source>
        <dbReference type="Proteomes" id="UP000887222"/>
    </source>
</evidence>
<dbReference type="SUPFAM" id="SSF53335">
    <property type="entry name" value="S-adenosyl-L-methionine-dependent methyltransferases"/>
    <property type="match status" value="1"/>
</dbReference>
<organism evidence="5 6">
    <name type="scientific">Noviherbaspirillum aridicola</name>
    <dbReference type="NCBI Taxonomy" id="2849687"/>
    <lineage>
        <taxon>Bacteria</taxon>
        <taxon>Pseudomonadati</taxon>
        <taxon>Pseudomonadota</taxon>
        <taxon>Betaproteobacteria</taxon>
        <taxon>Burkholderiales</taxon>
        <taxon>Oxalobacteraceae</taxon>
        <taxon>Noviherbaspirillum</taxon>
    </lineage>
</organism>
<name>A0ABQ4PZ93_9BURK</name>
<dbReference type="Pfam" id="PF02086">
    <property type="entry name" value="MethyltransfD12"/>
    <property type="match status" value="1"/>
</dbReference>
<dbReference type="Proteomes" id="UP000887222">
    <property type="component" value="Unassembled WGS sequence"/>
</dbReference>
<dbReference type="RefSeq" id="WP_220806388.1">
    <property type="nucleotide sequence ID" value="NZ_BPMK01000001.1"/>
</dbReference>
<gene>
    <name evidence="5" type="ORF">NCCP691_02220</name>
</gene>
<feature type="compositionally biased region" description="Polar residues" evidence="4">
    <location>
        <begin position="554"/>
        <end position="569"/>
    </location>
</feature>
<evidence type="ECO:0000256" key="3">
    <source>
        <dbReference type="ARBA" id="ARBA00022691"/>
    </source>
</evidence>
<evidence type="ECO:0000256" key="1">
    <source>
        <dbReference type="ARBA" id="ARBA00022603"/>
    </source>
</evidence>
<sequence length="569" mass="62202">MKRLKAGSDTDAPAAQPPMQLMAIDDADWKRVDYPAFPMLGSKRSLLQTDAGKALPTALLAAVKARDFTRFLDLFAGTGFVSLWVRSHKPDARVVLNELDAYRHLTHRYIIDNHEAVVAELEAMKTEIKELFYRTAHSAPPADAGSADAEPVAAIDPQEVAEWIASSSFDREANRRLSAALREYLLQKLRANMSDDGTPLDVPLNAALYLIAQHNLYMPNGPVNIRLGTGYTMGAQIAHPTGVTMGSGGSIMNRMIGRKLEDSPHVREPLLVDAKIDEIVTKLRYVAGRMQGATVSRGNGWEKLAEVGQGDLAMVDPEYWLPEGKLRGKGYTNGSQPADESSSSARLPELSETGFIEQVVATVMPAWERQGRLILTNKESEYVRGNLEKLGFLVLTSAKAQTTARSHTRTLREIVAINFKPQSGAEMLPYQYPAALDPALLPSVHIPIAANKNNPALPAFFRCHAADTTPFQRCLLRAGISAAFTQDAVVMENGTGRAENVEFQYRRRQYEISFSFSGNHLESCSTSRIIGDARFAMLQVWEPGQAGEARAPDASSSGQIVAPPSTTIA</sequence>
<accession>A0ABQ4PZ93</accession>
<evidence type="ECO:0000256" key="4">
    <source>
        <dbReference type="SAM" id="MobiDB-lite"/>
    </source>
</evidence>
<keyword evidence="1" id="KW-0489">Methyltransferase</keyword>
<keyword evidence="2" id="KW-0808">Transferase</keyword>
<keyword evidence="3" id="KW-0949">S-adenosyl-L-methionine</keyword>
<dbReference type="InterPro" id="IPR012327">
    <property type="entry name" value="MeTrfase_D12"/>
</dbReference>
<evidence type="ECO:0000256" key="2">
    <source>
        <dbReference type="ARBA" id="ARBA00022679"/>
    </source>
</evidence>
<evidence type="ECO:0000313" key="5">
    <source>
        <dbReference type="EMBL" id="GIZ50208.1"/>
    </source>
</evidence>
<feature type="region of interest" description="Disordered" evidence="4">
    <location>
        <begin position="547"/>
        <end position="569"/>
    </location>
</feature>
<feature type="compositionally biased region" description="Polar residues" evidence="4">
    <location>
        <begin position="332"/>
        <end position="345"/>
    </location>
</feature>
<dbReference type="EMBL" id="BPMK01000001">
    <property type="protein sequence ID" value="GIZ50208.1"/>
    <property type="molecule type" value="Genomic_DNA"/>
</dbReference>
<protein>
    <submittedName>
        <fullName evidence="5">Uncharacterized protein</fullName>
    </submittedName>
</protein>
<reference evidence="5 6" key="1">
    <citation type="journal article" date="2022" name="Int. J. Syst. Evol. Microbiol.">
        <title>Noviherbaspirillum aridicola sp. nov., isolated from an arid soil in Pakistan.</title>
        <authorList>
            <person name="Khan I.U."/>
            <person name="Saqib M."/>
            <person name="Amin A."/>
            <person name="Hussain F."/>
            <person name="Li L."/>
            <person name="Liu Y.H."/>
            <person name="Fang B.Z."/>
            <person name="Ahmed I."/>
            <person name="Li W.J."/>
        </authorList>
    </citation>
    <scope>NUCLEOTIDE SEQUENCE [LARGE SCALE GENOMIC DNA]</scope>
    <source>
        <strain evidence="5 6">NCCP-691</strain>
    </source>
</reference>
<comment type="caution">
    <text evidence="5">The sequence shown here is derived from an EMBL/GenBank/DDBJ whole genome shotgun (WGS) entry which is preliminary data.</text>
</comment>
<keyword evidence="6" id="KW-1185">Reference proteome</keyword>
<proteinExistence type="predicted"/>
<dbReference type="InterPro" id="IPR029063">
    <property type="entry name" value="SAM-dependent_MTases_sf"/>
</dbReference>